<dbReference type="InterPro" id="IPR036864">
    <property type="entry name" value="Zn2-C6_fun-type_DNA-bd_sf"/>
</dbReference>
<dbReference type="SMART" id="SM00066">
    <property type="entry name" value="GAL4"/>
    <property type="match status" value="1"/>
</dbReference>
<dbReference type="Proteomes" id="UP000308092">
    <property type="component" value="Unassembled WGS sequence"/>
</dbReference>
<dbReference type="PROSITE" id="PS00463">
    <property type="entry name" value="ZN2_CY6_FUNGAL_1"/>
    <property type="match status" value="1"/>
</dbReference>
<accession>A0A4S3J4V8</accession>
<dbReference type="Gene3D" id="4.10.240.10">
    <property type="entry name" value="Zn(2)-C6 fungal-type DNA-binding domain"/>
    <property type="match status" value="1"/>
</dbReference>
<evidence type="ECO:0000256" key="2">
    <source>
        <dbReference type="ARBA" id="ARBA00022723"/>
    </source>
</evidence>
<comment type="caution">
    <text evidence="9">The sequence shown here is derived from an EMBL/GenBank/DDBJ whole genome shotgun (WGS) entry which is preliminary data.</text>
</comment>
<keyword evidence="10" id="KW-1185">Reference proteome</keyword>
<proteinExistence type="predicted"/>
<dbReference type="AlphaFoldDB" id="A0A4S3J4V8"/>
<dbReference type="GO" id="GO:0008270">
    <property type="term" value="F:zinc ion binding"/>
    <property type="evidence" value="ECO:0007669"/>
    <property type="project" value="InterPro"/>
</dbReference>
<dbReference type="CDD" id="cd12148">
    <property type="entry name" value="fungal_TF_MHR"/>
    <property type="match status" value="1"/>
</dbReference>
<keyword evidence="6" id="KW-0539">Nucleus</keyword>
<dbReference type="Pfam" id="PF00172">
    <property type="entry name" value="Zn_clus"/>
    <property type="match status" value="1"/>
</dbReference>
<evidence type="ECO:0000313" key="10">
    <source>
        <dbReference type="Proteomes" id="UP000308092"/>
    </source>
</evidence>
<dbReference type="PANTHER" id="PTHR47338">
    <property type="entry name" value="ZN(II)2CYS6 TRANSCRIPTION FACTOR (EUROFUNG)-RELATED"/>
    <property type="match status" value="1"/>
</dbReference>
<sequence>MSQAIEGRVTTPPPRPRQKPGAACEECRRRKLRCDRRQPQCGLCESSGVECQVITERPSRGPKRGYLKGLQARIAALEGALLQQQTSTNLNGSTDSHPLNAPLLDEQLDLSGWQLPIMDDEVPLHNVYAASKTNSSSGTLITDGGSVDITSCMKRTESVGDLSSVSAPYENIGDSLYQHARRGLEALDCKNTSLASTDLEQVQAWLLLAIHELMGVDFRRGWISAGRAFRLIQLNWLHGTDGTHLTRVQTDWIESEQKRRTFWMAYCLDRFVSMRTGSPPTFSERVAIRLPCSEVNFQNDQPILMGFLADALASNTTLPSTFTECIIVATISGRALSHRNQCLVGDVYFSAAEDFWNRHQWINAILAQRMDAFSAKYPLDMQHADPMLLFISLMWRIIILHLYQTMTCVIPSNDEKRDFVMEYRKRSSMAAQDIVDLAQKLSHLNSLKVHPLTLIPLSLCVEFLMLYHKPGDAFTQQLQDITEAMRGLKRFNNLGHGVLQLFEDQALTSPIQASTVD</sequence>
<dbReference type="GO" id="GO:0009893">
    <property type="term" value="P:positive regulation of metabolic process"/>
    <property type="evidence" value="ECO:0007669"/>
    <property type="project" value="UniProtKB-ARBA"/>
</dbReference>
<keyword evidence="3" id="KW-0805">Transcription regulation</keyword>
<dbReference type="GO" id="GO:0005634">
    <property type="term" value="C:nucleus"/>
    <property type="evidence" value="ECO:0007669"/>
    <property type="project" value="UniProtKB-SubCell"/>
</dbReference>
<keyword evidence="5" id="KW-0804">Transcription</keyword>
<dbReference type="InterPro" id="IPR001138">
    <property type="entry name" value="Zn2Cys6_DnaBD"/>
</dbReference>
<dbReference type="STRING" id="1220188.A0A4S3J4V8"/>
<name>A0A4S3J4V8_9EURO</name>
<dbReference type="SMART" id="SM00906">
    <property type="entry name" value="Fungal_trans"/>
    <property type="match status" value="1"/>
</dbReference>
<dbReference type="Pfam" id="PF04082">
    <property type="entry name" value="Fungal_trans"/>
    <property type="match status" value="1"/>
</dbReference>
<dbReference type="PROSITE" id="PS50048">
    <property type="entry name" value="ZN2_CY6_FUNGAL_2"/>
    <property type="match status" value="1"/>
</dbReference>
<evidence type="ECO:0000256" key="6">
    <source>
        <dbReference type="ARBA" id="ARBA00023242"/>
    </source>
</evidence>
<dbReference type="PANTHER" id="PTHR47338:SF3">
    <property type="entry name" value="C6 FINGER DOMAIN TRANSCRIPTION FACTOR DBAA-RELATED"/>
    <property type="match status" value="1"/>
</dbReference>
<reference evidence="9 10" key="1">
    <citation type="submission" date="2019-03" db="EMBL/GenBank/DDBJ databases">
        <title>The genome sequence of a newly discovered highly antifungal drug resistant Aspergillus species, Aspergillus tanneri NIH 1004.</title>
        <authorList>
            <person name="Mounaud S."/>
            <person name="Singh I."/>
            <person name="Joardar V."/>
            <person name="Pakala S."/>
            <person name="Pakala S."/>
            <person name="Venepally P."/>
            <person name="Hoover J."/>
            <person name="Nierman W."/>
            <person name="Chung J."/>
            <person name="Losada L."/>
        </authorList>
    </citation>
    <scope>NUCLEOTIDE SEQUENCE [LARGE SCALE GENOMIC DNA]</scope>
    <source>
        <strain evidence="9 10">NIH1004</strain>
    </source>
</reference>
<dbReference type="EMBL" id="SOSA01000583">
    <property type="protein sequence ID" value="THC89926.1"/>
    <property type="molecule type" value="Genomic_DNA"/>
</dbReference>
<keyword evidence="4" id="KW-0238">DNA-binding</keyword>
<dbReference type="GO" id="GO:0006351">
    <property type="term" value="P:DNA-templated transcription"/>
    <property type="evidence" value="ECO:0007669"/>
    <property type="project" value="InterPro"/>
</dbReference>
<keyword evidence="2" id="KW-0479">Metal-binding</keyword>
<evidence type="ECO:0000256" key="5">
    <source>
        <dbReference type="ARBA" id="ARBA00023163"/>
    </source>
</evidence>
<evidence type="ECO:0000256" key="7">
    <source>
        <dbReference type="SAM" id="MobiDB-lite"/>
    </source>
</evidence>
<dbReference type="GO" id="GO:0003677">
    <property type="term" value="F:DNA binding"/>
    <property type="evidence" value="ECO:0007669"/>
    <property type="project" value="UniProtKB-KW"/>
</dbReference>
<gene>
    <name evidence="9" type="ORF">EYZ11_010608</name>
</gene>
<evidence type="ECO:0000256" key="3">
    <source>
        <dbReference type="ARBA" id="ARBA00023015"/>
    </source>
</evidence>
<dbReference type="VEuPathDB" id="FungiDB:EYZ11_010608"/>
<evidence type="ECO:0000313" key="9">
    <source>
        <dbReference type="EMBL" id="THC89926.1"/>
    </source>
</evidence>
<comment type="subcellular location">
    <subcellularLocation>
        <location evidence="1">Nucleus</location>
    </subcellularLocation>
</comment>
<protein>
    <recommendedName>
        <fullName evidence="8">Zn(2)-C6 fungal-type domain-containing protein</fullName>
    </recommendedName>
</protein>
<dbReference type="InterPro" id="IPR007219">
    <property type="entry name" value="XnlR_reg_dom"/>
</dbReference>
<evidence type="ECO:0000259" key="8">
    <source>
        <dbReference type="PROSITE" id="PS50048"/>
    </source>
</evidence>
<evidence type="ECO:0000256" key="1">
    <source>
        <dbReference type="ARBA" id="ARBA00004123"/>
    </source>
</evidence>
<feature type="region of interest" description="Disordered" evidence="7">
    <location>
        <begin position="1"/>
        <end position="23"/>
    </location>
</feature>
<evidence type="ECO:0000256" key="4">
    <source>
        <dbReference type="ARBA" id="ARBA00023125"/>
    </source>
</evidence>
<organism evidence="9 10">
    <name type="scientific">Aspergillus tanneri</name>
    <dbReference type="NCBI Taxonomy" id="1220188"/>
    <lineage>
        <taxon>Eukaryota</taxon>
        <taxon>Fungi</taxon>
        <taxon>Dikarya</taxon>
        <taxon>Ascomycota</taxon>
        <taxon>Pezizomycotina</taxon>
        <taxon>Eurotiomycetes</taxon>
        <taxon>Eurotiomycetidae</taxon>
        <taxon>Eurotiales</taxon>
        <taxon>Aspergillaceae</taxon>
        <taxon>Aspergillus</taxon>
        <taxon>Aspergillus subgen. Circumdati</taxon>
    </lineage>
</organism>
<dbReference type="GO" id="GO:0000981">
    <property type="term" value="F:DNA-binding transcription factor activity, RNA polymerase II-specific"/>
    <property type="evidence" value="ECO:0007669"/>
    <property type="project" value="InterPro"/>
</dbReference>
<dbReference type="SUPFAM" id="SSF57701">
    <property type="entry name" value="Zn2/Cys6 DNA-binding domain"/>
    <property type="match status" value="1"/>
</dbReference>
<dbReference type="InterPro" id="IPR050815">
    <property type="entry name" value="TF_fung"/>
</dbReference>
<feature type="domain" description="Zn(2)-C6 fungal-type" evidence="8">
    <location>
        <begin position="23"/>
        <end position="53"/>
    </location>
</feature>